<dbReference type="Proteomes" id="UP001236507">
    <property type="component" value="Unassembled WGS sequence"/>
</dbReference>
<dbReference type="EMBL" id="JASHIF010000027">
    <property type="protein sequence ID" value="MDI9862341.1"/>
    <property type="molecule type" value="Genomic_DNA"/>
</dbReference>
<comment type="caution">
    <text evidence="2">The sequence shown here is derived from an EMBL/GenBank/DDBJ whole genome shotgun (WGS) entry which is preliminary data.</text>
</comment>
<keyword evidence="1" id="KW-0812">Transmembrane</keyword>
<dbReference type="RefSeq" id="WP_283346609.1">
    <property type="nucleotide sequence ID" value="NZ_JASHIF010000027.1"/>
</dbReference>
<evidence type="ECO:0000313" key="3">
    <source>
        <dbReference type="Proteomes" id="UP001236507"/>
    </source>
</evidence>
<feature type="transmembrane region" description="Helical" evidence="1">
    <location>
        <begin position="108"/>
        <end position="126"/>
    </location>
</feature>
<organism evidence="2 3">
    <name type="scientific">Flectobacillus roseus</name>
    <dbReference type="NCBI Taxonomy" id="502259"/>
    <lineage>
        <taxon>Bacteria</taxon>
        <taxon>Pseudomonadati</taxon>
        <taxon>Bacteroidota</taxon>
        <taxon>Cytophagia</taxon>
        <taxon>Cytophagales</taxon>
        <taxon>Flectobacillaceae</taxon>
        <taxon>Flectobacillus</taxon>
    </lineage>
</organism>
<name>A0ABT6YFG2_9BACT</name>
<gene>
    <name evidence="2" type="ORF">QM524_24170</name>
</gene>
<feature type="transmembrane region" description="Helical" evidence="1">
    <location>
        <begin position="77"/>
        <end position="96"/>
    </location>
</feature>
<keyword evidence="1" id="KW-0472">Membrane</keyword>
<accession>A0ABT6YFG2</accession>
<feature type="transmembrane region" description="Helical" evidence="1">
    <location>
        <begin position="51"/>
        <end position="70"/>
    </location>
</feature>
<reference evidence="2 3" key="1">
    <citation type="submission" date="2023-05" db="EMBL/GenBank/DDBJ databases">
        <title>Novel species of genus Flectobacillus isolated from stream in China.</title>
        <authorList>
            <person name="Lu H."/>
        </authorList>
    </citation>
    <scope>NUCLEOTIDE SEQUENCE [LARGE SCALE GENOMIC DNA]</scope>
    <source>
        <strain evidence="2 3">KCTC 42575</strain>
    </source>
</reference>
<evidence type="ECO:0000313" key="2">
    <source>
        <dbReference type="EMBL" id="MDI9862341.1"/>
    </source>
</evidence>
<sequence length="204" mass="23530">MIRYKFLTTLKQQLQILPVLLLTIYCIDAIVTAMRGTVVITSTTYDYVLTIKHYIAFVAIGVNFFTYFFLRQFYKYTLGLTIAIGLFNLMTFSALQTTSIIGINSLKIGFQPSAFWAGLLAYIINFKRINEFILDNLVTKQTPEEQERIEKVRFAEEVEKFKGKYKSYSAETLTEIITANRYVPEALEAARQLLNERQPNENAN</sequence>
<protein>
    <submittedName>
        <fullName evidence="2">Uncharacterized protein</fullName>
    </submittedName>
</protein>
<feature type="transmembrane region" description="Helical" evidence="1">
    <location>
        <begin position="12"/>
        <end position="31"/>
    </location>
</feature>
<evidence type="ECO:0000256" key="1">
    <source>
        <dbReference type="SAM" id="Phobius"/>
    </source>
</evidence>
<proteinExistence type="predicted"/>
<keyword evidence="1" id="KW-1133">Transmembrane helix</keyword>
<keyword evidence="3" id="KW-1185">Reference proteome</keyword>